<dbReference type="OrthoDB" id="5378679at2759"/>
<evidence type="ECO:0000256" key="1">
    <source>
        <dbReference type="SAM" id="MobiDB-lite"/>
    </source>
</evidence>
<accession>A0A136JI53</accession>
<evidence type="ECO:0008006" key="4">
    <source>
        <dbReference type="Google" id="ProtNLM"/>
    </source>
</evidence>
<feature type="compositionally biased region" description="Basic residues" evidence="1">
    <location>
        <begin position="353"/>
        <end position="362"/>
    </location>
</feature>
<proteinExistence type="predicted"/>
<dbReference type="Proteomes" id="UP000070501">
    <property type="component" value="Unassembled WGS sequence"/>
</dbReference>
<dbReference type="Gene3D" id="2.40.50.140">
    <property type="entry name" value="Nucleic acid-binding proteins"/>
    <property type="match status" value="1"/>
</dbReference>
<dbReference type="AlphaFoldDB" id="A0A136JI53"/>
<feature type="region of interest" description="Disordered" evidence="1">
    <location>
        <begin position="351"/>
        <end position="374"/>
    </location>
</feature>
<evidence type="ECO:0000313" key="3">
    <source>
        <dbReference type="Proteomes" id="UP000070501"/>
    </source>
</evidence>
<gene>
    <name evidence="2" type="ORF">Micbo1qcDRAFT_155441</name>
</gene>
<evidence type="ECO:0000313" key="2">
    <source>
        <dbReference type="EMBL" id="KXJ96796.1"/>
    </source>
</evidence>
<keyword evidence="3" id="KW-1185">Reference proteome</keyword>
<dbReference type="EMBL" id="KQ964245">
    <property type="protein sequence ID" value="KXJ96796.1"/>
    <property type="molecule type" value="Genomic_DNA"/>
</dbReference>
<protein>
    <recommendedName>
        <fullName evidence="4">Nucleic acid-binding protein</fullName>
    </recommendedName>
</protein>
<dbReference type="InParanoid" id="A0A136JI53"/>
<dbReference type="InterPro" id="IPR012340">
    <property type="entry name" value="NA-bd_OB-fold"/>
</dbReference>
<organism evidence="2 3">
    <name type="scientific">Microdochium bolleyi</name>
    <dbReference type="NCBI Taxonomy" id="196109"/>
    <lineage>
        <taxon>Eukaryota</taxon>
        <taxon>Fungi</taxon>
        <taxon>Dikarya</taxon>
        <taxon>Ascomycota</taxon>
        <taxon>Pezizomycotina</taxon>
        <taxon>Sordariomycetes</taxon>
        <taxon>Xylariomycetidae</taxon>
        <taxon>Xylariales</taxon>
        <taxon>Microdochiaceae</taxon>
        <taxon>Microdochium</taxon>
    </lineage>
</organism>
<reference evidence="3" key="1">
    <citation type="submission" date="2016-02" db="EMBL/GenBank/DDBJ databases">
        <title>Draft genome sequence of Microdochium bolleyi, a fungal endophyte of beachgrass.</title>
        <authorList>
            <consortium name="DOE Joint Genome Institute"/>
            <person name="David A.S."/>
            <person name="May G."/>
            <person name="Haridas S."/>
            <person name="Lim J."/>
            <person name="Wang M."/>
            <person name="Labutti K."/>
            <person name="Lipzen A."/>
            <person name="Barry K."/>
            <person name="Grigoriev I.V."/>
        </authorList>
    </citation>
    <scope>NUCLEOTIDE SEQUENCE [LARGE SCALE GENOMIC DNA]</scope>
    <source>
        <strain evidence="3">J235TASD1</strain>
    </source>
</reference>
<dbReference type="SUPFAM" id="SSF50249">
    <property type="entry name" value="Nucleic acid-binding proteins"/>
    <property type="match status" value="1"/>
</dbReference>
<name>A0A136JI53_9PEZI</name>
<sequence length="374" mass="41461">MSRKILIITGAPEANSLSWEQDGLHNSFVAPFTELASFRPSNQTSIGASSRDGAREDEPLWRSIPLQRARLPTGFSQTHNLHEAYRPDADFISTVGLSFTDMTDLSSESQQDQSEFIEQLYEHSILPYEDPKGAQLDTQSFSTTASSVLDSQDISTDYSLQQVHGSNPQGLPSVSGVGHLSDLEDLPKAAYLDSIAPQTMTVNLIVGIISIAAPRTVRTRWGATKSLVEMLLGDETKSGFSVTFWLSHDKRGGSNPRITPTETALKDLRRQDVVLLRNVALGSFSKKVHGHSLHNGMTKVHLLHRRKLDKTDTCGIYAAREMASKGSAHPQLMKARRAWNWTIDFVGGSERRLGKRKTRGRPVRSWEMPPPDTQ</sequence>
<dbReference type="STRING" id="196109.A0A136JI53"/>